<name>A0ABQ5GSZ7_9ASTR</name>
<organism evidence="2 3">
    <name type="scientific">Tanacetum coccineum</name>
    <dbReference type="NCBI Taxonomy" id="301880"/>
    <lineage>
        <taxon>Eukaryota</taxon>
        <taxon>Viridiplantae</taxon>
        <taxon>Streptophyta</taxon>
        <taxon>Embryophyta</taxon>
        <taxon>Tracheophyta</taxon>
        <taxon>Spermatophyta</taxon>
        <taxon>Magnoliopsida</taxon>
        <taxon>eudicotyledons</taxon>
        <taxon>Gunneridae</taxon>
        <taxon>Pentapetalae</taxon>
        <taxon>asterids</taxon>
        <taxon>campanulids</taxon>
        <taxon>Asterales</taxon>
        <taxon>Asteraceae</taxon>
        <taxon>Asteroideae</taxon>
        <taxon>Anthemideae</taxon>
        <taxon>Anthemidinae</taxon>
        <taxon>Tanacetum</taxon>
    </lineage>
</organism>
<gene>
    <name evidence="2" type="ORF">Tco_1044628</name>
</gene>
<accession>A0ABQ5GSZ7</accession>
<evidence type="ECO:0000313" key="3">
    <source>
        <dbReference type="Proteomes" id="UP001151760"/>
    </source>
</evidence>
<reference evidence="2" key="1">
    <citation type="journal article" date="2022" name="Int. J. Mol. Sci.">
        <title>Draft Genome of Tanacetum Coccineum: Genomic Comparison of Closely Related Tanacetum-Family Plants.</title>
        <authorList>
            <person name="Yamashiro T."/>
            <person name="Shiraishi A."/>
            <person name="Nakayama K."/>
            <person name="Satake H."/>
        </authorList>
    </citation>
    <scope>NUCLEOTIDE SEQUENCE</scope>
</reference>
<keyword evidence="3" id="KW-1185">Reference proteome</keyword>
<protein>
    <submittedName>
        <fullName evidence="2">Uncharacterized protein</fullName>
    </submittedName>
</protein>
<reference evidence="2" key="2">
    <citation type="submission" date="2022-01" db="EMBL/GenBank/DDBJ databases">
        <authorList>
            <person name="Yamashiro T."/>
            <person name="Shiraishi A."/>
            <person name="Satake H."/>
            <person name="Nakayama K."/>
        </authorList>
    </citation>
    <scope>NUCLEOTIDE SEQUENCE</scope>
</reference>
<sequence length="97" mass="10748">MSYGVRLWHYGYRGMICRAIEENCTTTLRGSIEAADRKSQVVTLEMLQADYQRQVQLTKALELLKGLQTQMAEFQRQLGPAKGLAQPDAPGEAGSSS</sequence>
<comment type="caution">
    <text evidence="2">The sequence shown here is derived from an EMBL/GenBank/DDBJ whole genome shotgun (WGS) entry which is preliminary data.</text>
</comment>
<feature type="region of interest" description="Disordered" evidence="1">
    <location>
        <begin position="78"/>
        <end position="97"/>
    </location>
</feature>
<evidence type="ECO:0000256" key="1">
    <source>
        <dbReference type="SAM" id="MobiDB-lite"/>
    </source>
</evidence>
<dbReference type="Proteomes" id="UP001151760">
    <property type="component" value="Unassembled WGS sequence"/>
</dbReference>
<evidence type="ECO:0000313" key="2">
    <source>
        <dbReference type="EMBL" id="GJT77903.1"/>
    </source>
</evidence>
<proteinExistence type="predicted"/>
<dbReference type="EMBL" id="BQNB010018756">
    <property type="protein sequence ID" value="GJT77903.1"/>
    <property type="molecule type" value="Genomic_DNA"/>
</dbReference>